<dbReference type="Proteomes" id="UP000433483">
    <property type="component" value="Unassembled WGS sequence"/>
</dbReference>
<evidence type="ECO:0000313" key="15">
    <source>
        <dbReference type="Proteomes" id="UP000440732"/>
    </source>
</evidence>
<dbReference type="Pfam" id="PF00078">
    <property type="entry name" value="RVT_1"/>
    <property type="match status" value="1"/>
</dbReference>
<evidence type="ECO:0000256" key="2">
    <source>
        <dbReference type="SAM" id="MobiDB-lite"/>
    </source>
</evidence>
<evidence type="ECO:0000313" key="10">
    <source>
        <dbReference type="EMBL" id="KAE9291822.1"/>
    </source>
</evidence>
<dbReference type="InterPro" id="IPR041577">
    <property type="entry name" value="RT_RNaseH_2"/>
</dbReference>
<evidence type="ECO:0000313" key="11">
    <source>
        <dbReference type="Proteomes" id="UP000429523"/>
    </source>
</evidence>
<evidence type="ECO:0000313" key="7">
    <source>
        <dbReference type="EMBL" id="KAE9117112.1"/>
    </source>
</evidence>
<evidence type="ECO:0000313" key="12">
    <source>
        <dbReference type="Proteomes" id="UP000433483"/>
    </source>
</evidence>
<gene>
    <name evidence="10" type="ORF">PF001_g18991</name>
    <name evidence="9" type="ORF">PF002_g21122</name>
    <name evidence="8" type="ORF">PF005_g19916</name>
    <name evidence="7" type="ORF">PF006_g18882</name>
    <name evidence="6" type="ORF">PF007_g20055</name>
    <name evidence="5" type="ORF">PF009_g20827</name>
</gene>
<comment type="caution">
    <text evidence="9">The sequence shown here is derived from an EMBL/GenBank/DDBJ whole genome shotgun (WGS) entry which is preliminary data.</text>
</comment>
<organism evidence="9 14">
    <name type="scientific">Phytophthora fragariae</name>
    <dbReference type="NCBI Taxonomy" id="53985"/>
    <lineage>
        <taxon>Eukaryota</taxon>
        <taxon>Sar</taxon>
        <taxon>Stramenopiles</taxon>
        <taxon>Oomycota</taxon>
        <taxon>Peronosporomycetes</taxon>
        <taxon>Peronosporales</taxon>
        <taxon>Peronosporaceae</taxon>
        <taxon>Phytophthora</taxon>
    </lineage>
</organism>
<evidence type="ECO:0008006" key="17">
    <source>
        <dbReference type="Google" id="ProtNLM"/>
    </source>
</evidence>
<dbReference type="Proteomes" id="UP000441208">
    <property type="component" value="Unassembled WGS sequence"/>
</dbReference>
<dbReference type="SUPFAM" id="SSF56672">
    <property type="entry name" value="DNA/RNA polymerases"/>
    <property type="match status" value="1"/>
</dbReference>
<evidence type="ECO:0000259" key="4">
    <source>
        <dbReference type="Pfam" id="PF17919"/>
    </source>
</evidence>
<evidence type="ECO:0000313" key="16">
    <source>
        <dbReference type="Proteomes" id="UP000441208"/>
    </source>
</evidence>
<dbReference type="PANTHER" id="PTHR37984:SF5">
    <property type="entry name" value="PROTEIN NYNRIN-LIKE"/>
    <property type="match status" value="1"/>
</dbReference>
<proteinExistence type="predicted"/>
<evidence type="ECO:0000256" key="1">
    <source>
        <dbReference type="ARBA" id="ARBA00023268"/>
    </source>
</evidence>
<dbReference type="InterPro" id="IPR000477">
    <property type="entry name" value="RT_dom"/>
</dbReference>
<name>A0A6A3XHM3_9STRA</name>
<evidence type="ECO:0000313" key="6">
    <source>
        <dbReference type="EMBL" id="KAE9088232.1"/>
    </source>
</evidence>
<evidence type="ECO:0000313" key="13">
    <source>
        <dbReference type="Proteomes" id="UP000437068"/>
    </source>
</evidence>
<feature type="compositionally biased region" description="Basic and acidic residues" evidence="2">
    <location>
        <begin position="85"/>
        <end position="99"/>
    </location>
</feature>
<dbReference type="GO" id="GO:0003824">
    <property type="term" value="F:catalytic activity"/>
    <property type="evidence" value="ECO:0007669"/>
    <property type="project" value="UniProtKB-KW"/>
</dbReference>
<dbReference type="InterPro" id="IPR043128">
    <property type="entry name" value="Rev_trsase/Diguanyl_cyclase"/>
</dbReference>
<evidence type="ECO:0000313" key="14">
    <source>
        <dbReference type="Proteomes" id="UP000440367"/>
    </source>
</evidence>
<dbReference type="EMBL" id="QXGA01001508">
    <property type="protein sequence ID" value="KAE9117112.1"/>
    <property type="molecule type" value="Genomic_DNA"/>
</dbReference>
<dbReference type="Proteomes" id="UP000437068">
    <property type="component" value="Unassembled WGS sequence"/>
</dbReference>
<evidence type="ECO:0000313" key="5">
    <source>
        <dbReference type="EMBL" id="KAE8929048.1"/>
    </source>
</evidence>
<dbReference type="EMBL" id="QXGF01001583">
    <property type="protein sequence ID" value="KAE8929048.1"/>
    <property type="molecule type" value="Genomic_DNA"/>
</dbReference>
<dbReference type="InterPro" id="IPR050951">
    <property type="entry name" value="Retrovirus_Pol_polyprotein"/>
</dbReference>
<feature type="region of interest" description="Disordered" evidence="2">
    <location>
        <begin position="75"/>
        <end position="117"/>
    </location>
</feature>
<protein>
    <recommendedName>
        <fullName evidence="17">Reverse transcriptase domain-containing protein</fullName>
    </recommendedName>
</protein>
<keyword evidence="1" id="KW-0511">Multifunctional enzyme</keyword>
<dbReference type="CDD" id="cd01647">
    <property type="entry name" value="RT_LTR"/>
    <property type="match status" value="1"/>
</dbReference>
<dbReference type="Proteomes" id="UP000429523">
    <property type="component" value="Unassembled WGS sequence"/>
</dbReference>
<feature type="domain" description="Reverse transcriptase/retrotransposon-derived protein RNase H-like" evidence="4">
    <location>
        <begin position="610"/>
        <end position="684"/>
    </location>
</feature>
<dbReference type="Pfam" id="PF17919">
    <property type="entry name" value="RT_RNaseH_2"/>
    <property type="match status" value="1"/>
</dbReference>
<keyword evidence="12" id="KW-1185">Reference proteome</keyword>
<dbReference type="Proteomes" id="UP000440732">
    <property type="component" value="Unassembled WGS sequence"/>
</dbReference>
<feature type="domain" description="Reverse transcriptase" evidence="3">
    <location>
        <begin position="330"/>
        <end position="426"/>
    </location>
</feature>
<dbReference type="AlphaFoldDB" id="A0A6A3XHM3"/>
<evidence type="ECO:0000313" key="9">
    <source>
        <dbReference type="EMBL" id="KAE9202832.1"/>
    </source>
</evidence>
<feature type="compositionally biased region" description="Polar residues" evidence="2">
    <location>
        <begin position="75"/>
        <end position="84"/>
    </location>
</feature>
<evidence type="ECO:0000259" key="3">
    <source>
        <dbReference type="Pfam" id="PF00078"/>
    </source>
</evidence>
<reference evidence="11 12" key="1">
    <citation type="submission" date="2018-08" db="EMBL/GenBank/DDBJ databases">
        <title>Genomic investigation of the strawberry pathogen Phytophthora fragariae indicates pathogenicity is determined by transcriptional variation in three key races.</title>
        <authorList>
            <person name="Adams T.M."/>
            <person name="Armitage A.D."/>
            <person name="Sobczyk M.K."/>
            <person name="Bates H.J."/>
            <person name="Dunwell J.M."/>
            <person name="Nellist C.F."/>
            <person name="Harrison R.J."/>
        </authorList>
    </citation>
    <scope>NUCLEOTIDE SEQUENCE [LARGE SCALE GENOMIC DNA]</scope>
    <source>
        <strain evidence="10 13">A4</strain>
        <strain evidence="9 14">BC-1</strain>
        <strain evidence="8 12">NOV-27</strain>
        <strain evidence="7 15">NOV-5</strain>
        <strain evidence="6 16">NOV-71</strain>
        <strain evidence="5 11">NOV-9</strain>
    </source>
</reference>
<sequence>MAGRFVRPGSRKYLEWQHLIYESTFSGQMERRIDEVTQMYEDQDPPCVEKEEYGWPTRVLKRHTPESNAVQIVQKTEQDCPSSETSKREEPNSEPEVRSVRGSNVQPVGLERDDEDEGDFVDALEEVMSPSEDDDGDEYFDAISLDDDYVFNPPNEILGDKDDDVTVQDWPCTPLRKLELEYEHCMKMNAEDLNSKPTIHIHEESKLLSQLRDQLVLPPELKNLNPSCDIETADVGELGITTPYEEYKMRNILKYHRSIFQGDSNAAPAPARGVVCDFDVGDAKPVAPRSRSGAPHLSMKVYELIKKLSEKGLVVHSESPWASPIVIVLKKNGVDIRMCIDYRVVNTFIKLSNYLLPLIDDLLICFESAMWFISLDMASGFWAIRMTERAKLISAFVCPFGQFQWVCMPFGLKYAPLVYQAVINNCIWGFVRLLPEEEAEVDQDVLDFLQLERPGGGVTMEKVPALTDTMTVFERNIPTPSDMGPVLRRSSYIDDIAHGAVSWDQLCDDLNKLLFRLRYWNIFVSLPNSEFGKRSIPYLSHEINAEGIRATPKIAKGVQELPFPNTLKGVQSFLGSLYYYHKFMEDFPVVAAVLYELTDEQIRSKRDSSRAKESFEILKRKIVSTPLLRHPDRTNSFVIIPHANRWVACAELRQEYDGVIHPVRYTGRVLNDAELRYHIASQRCCEYSKSSGR</sequence>
<dbReference type="EMBL" id="QXGE01001500">
    <property type="protein sequence ID" value="KAE9291822.1"/>
    <property type="molecule type" value="Genomic_DNA"/>
</dbReference>
<dbReference type="Proteomes" id="UP000440367">
    <property type="component" value="Unassembled WGS sequence"/>
</dbReference>
<dbReference type="InterPro" id="IPR043502">
    <property type="entry name" value="DNA/RNA_pol_sf"/>
</dbReference>
<dbReference type="Gene3D" id="3.30.70.270">
    <property type="match status" value="3"/>
</dbReference>
<dbReference type="OrthoDB" id="420169at2759"/>
<dbReference type="Gene3D" id="3.10.10.10">
    <property type="entry name" value="HIV Type 1 Reverse Transcriptase, subunit A, domain 1"/>
    <property type="match status" value="1"/>
</dbReference>
<evidence type="ECO:0000313" key="8">
    <source>
        <dbReference type="EMBL" id="KAE9188786.1"/>
    </source>
</evidence>
<accession>A0A6A3XHM3</accession>
<dbReference type="EMBL" id="QXFZ01001573">
    <property type="protein sequence ID" value="KAE9088232.1"/>
    <property type="molecule type" value="Genomic_DNA"/>
</dbReference>
<dbReference type="PANTHER" id="PTHR37984">
    <property type="entry name" value="PROTEIN CBG26694"/>
    <property type="match status" value="1"/>
</dbReference>
<dbReference type="EMBL" id="QXGD01001594">
    <property type="protein sequence ID" value="KAE9202832.1"/>
    <property type="molecule type" value="Genomic_DNA"/>
</dbReference>
<dbReference type="EMBL" id="QXGB01001563">
    <property type="protein sequence ID" value="KAE9188786.1"/>
    <property type="molecule type" value="Genomic_DNA"/>
</dbReference>